<keyword evidence="3" id="KW-1185">Reference proteome</keyword>
<dbReference type="EMBL" id="CAXDID020000198">
    <property type="protein sequence ID" value="CAL6053770.1"/>
    <property type="molecule type" value="Genomic_DNA"/>
</dbReference>
<sequence length="238" mass="27839">MFVYTSSVFCTRTVSSREQSLILDTHPQQWRNAAASCKPIYTEIHLRRTICVSKEAMERLLLSNPEGSLMACPQPYGSLMMPAQYFKSGNFTFRNRFSRAASQEYDKKREAQPYESIIDTKQSWYSSHASSALTSDAEPNRCIDTIYNYYLIPQLNNCLFIIMVEIFASSRSQNVHLCIKINIMQCHCRATPPLFIKICPFKHKYFDIIIIILFKYARLGFKYNRLYRKYIFQIFSGQ</sequence>
<comment type="caution">
    <text evidence="1">The sequence shown here is derived from an EMBL/GenBank/DDBJ whole genome shotgun (WGS) entry which is preliminary data.</text>
</comment>
<evidence type="ECO:0000313" key="2">
    <source>
        <dbReference type="EMBL" id="CAL6053770.1"/>
    </source>
</evidence>
<accession>A0AA86QDA1</accession>
<proteinExistence type="predicted"/>
<protein>
    <submittedName>
        <fullName evidence="2">Hypothetical_protein</fullName>
    </submittedName>
</protein>
<name>A0AA86QDA1_9EUKA</name>
<reference evidence="1" key="1">
    <citation type="submission" date="2023-06" db="EMBL/GenBank/DDBJ databases">
        <authorList>
            <person name="Kurt Z."/>
        </authorList>
    </citation>
    <scope>NUCLEOTIDE SEQUENCE</scope>
</reference>
<reference evidence="2 3" key="2">
    <citation type="submission" date="2024-07" db="EMBL/GenBank/DDBJ databases">
        <authorList>
            <person name="Akdeniz Z."/>
        </authorList>
    </citation>
    <scope>NUCLEOTIDE SEQUENCE [LARGE SCALE GENOMIC DNA]</scope>
</reference>
<organism evidence="1">
    <name type="scientific">Hexamita inflata</name>
    <dbReference type="NCBI Taxonomy" id="28002"/>
    <lineage>
        <taxon>Eukaryota</taxon>
        <taxon>Metamonada</taxon>
        <taxon>Diplomonadida</taxon>
        <taxon>Hexamitidae</taxon>
        <taxon>Hexamitinae</taxon>
        <taxon>Hexamita</taxon>
    </lineage>
</organism>
<evidence type="ECO:0000313" key="3">
    <source>
        <dbReference type="Proteomes" id="UP001642409"/>
    </source>
</evidence>
<evidence type="ECO:0000313" key="1">
    <source>
        <dbReference type="EMBL" id="CAI9949940.1"/>
    </source>
</evidence>
<gene>
    <name evidence="1" type="ORF">HINF_LOCUS37585</name>
    <name evidence="2" type="ORF">HINF_LOCUS45626</name>
</gene>
<dbReference type="EMBL" id="CATOUU010000805">
    <property type="protein sequence ID" value="CAI9949940.1"/>
    <property type="molecule type" value="Genomic_DNA"/>
</dbReference>
<dbReference type="Proteomes" id="UP001642409">
    <property type="component" value="Unassembled WGS sequence"/>
</dbReference>
<dbReference type="AlphaFoldDB" id="A0AA86QDA1"/>